<keyword evidence="7 10" id="KW-1133">Transmembrane helix</keyword>
<gene>
    <name evidence="12" type="ORF">GJ654_00755</name>
</gene>
<evidence type="ECO:0000313" key="13">
    <source>
        <dbReference type="Proteomes" id="UP000439113"/>
    </source>
</evidence>
<dbReference type="PANTHER" id="PTHR30413">
    <property type="entry name" value="INNER MEMBRANE TRANSPORT PERMEASE"/>
    <property type="match status" value="1"/>
</dbReference>
<accession>A0A6N8DJ58</accession>
<organism evidence="12 13">
    <name type="scientific">Rhodoblastus acidophilus</name>
    <name type="common">Rhodopseudomonas acidophila</name>
    <dbReference type="NCBI Taxonomy" id="1074"/>
    <lineage>
        <taxon>Bacteria</taxon>
        <taxon>Pseudomonadati</taxon>
        <taxon>Pseudomonadota</taxon>
        <taxon>Alphaproteobacteria</taxon>
        <taxon>Hyphomicrobiales</taxon>
        <taxon>Rhodoblastaceae</taxon>
        <taxon>Rhodoblastus</taxon>
    </lineage>
</organism>
<keyword evidence="6 10" id="KW-0812">Transmembrane</keyword>
<evidence type="ECO:0000256" key="7">
    <source>
        <dbReference type="ARBA" id="ARBA00022989"/>
    </source>
</evidence>
<dbReference type="EMBL" id="WNKS01000001">
    <property type="protein sequence ID" value="MTV29515.1"/>
    <property type="molecule type" value="Genomic_DNA"/>
</dbReference>
<keyword evidence="9 10" id="KW-0472">Membrane</keyword>
<evidence type="ECO:0000256" key="8">
    <source>
        <dbReference type="ARBA" id="ARBA00023047"/>
    </source>
</evidence>
<dbReference type="GO" id="GO:0043190">
    <property type="term" value="C:ATP-binding cassette (ABC) transporter complex"/>
    <property type="evidence" value="ECO:0007669"/>
    <property type="project" value="InterPro"/>
</dbReference>
<feature type="transmembrane region" description="Helical" evidence="10">
    <location>
        <begin position="158"/>
        <end position="176"/>
    </location>
</feature>
<feature type="transmembrane region" description="Helical" evidence="10">
    <location>
        <begin position="86"/>
        <end position="112"/>
    </location>
</feature>
<evidence type="ECO:0000256" key="10">
    <source>
        <dbReference type="SAM" id="Phobius"/>
    </source>
</evidence>
<dbReference type="InterPro" id="IPR013525">
    <property type="entry name" value="ABC2_TM"/>
</dbReference>
<dbReference type="OrthoDB" id="8479094at2"/>
<evidence type="ECO:0000256" key="4">
    <source>
        <dbReference type="ARBA" id="ARBA00022475"/>
    </source>
</evidence>
<reference evidence="12 13" key="1">
    <citation type="submission" date="2019-11" db="EMBL/GenBank/DDBJ databases">
        <title>Whole-genome sequence of a Rhodoblastus acidophilus DSM 142.</title>
        <authorList>
            <person name="Kyndt J.A."/>
            <person name="Meyer T.E."/>
        </authorList>
    </citation>
    <scope>NUCLEOTIDE SEQUENCE [LARGE SCALE GENOMIC DNA]</scope>
    <source>
        <strain evidence="12 13">DSM 142</strain>
    </source>
</reference>
<keyword evidence="5" id="KW-0762">Sugar transport</keyword>
<dbReference type="GO" id="GO:0140359">
    <property type="term" value="F:ABC-type transporter activity"/>
    <property type="evidence" value="ECO:0007669"/>
    <property type="project" value="InterPro"/>
</dbReference>
<dbReference type="AlphaFoldDB" id="A0A6N8DJ58"/>
<dbReference type="PRINTS" id="PR00164">
    <property type="entry name" value="ABC2TRNSPORT"/>
</dbReference>
<feature type="domain" description="ABC-2 type transporter transmembrane" evidence="11">
    <location>
        <begin position="3"/>
        <end position="204"/>
    </location>
</feature>
<feature type="transmembrane region" description="Helical" evidence="10">
    <location>
        <begin position="16"/>
        <end position="35"/>
    </location>
</feature>
<feature type="transmembrane region" description="Helical" evidence="10">
    <location>
        <begin position="124"/>
        <end position="146"/>
    </location>
</feature>
<proteinExistence type="inferred from homology"/>
<comment type="similarity">
    <text evidence="2">Belongs to the ABC-2 integral membrane protein family.</text>
</comment>
<name>A0A6N8DJ58_RHOAC</name>
<keyword evidence="3" id="KW-0813">Transport</keyword>
<protein>
    <submittedName>
        <fullName evidence="12">Sugar ABC transporter permease</fullName>
    </submittedName>
</protein>
<dbReference type="Pfam" id="PF01061">
    <property type="entry name" value="ABC2_membrane"/>
    <property type="match status" value="1"/>
</dbReference>
<evidence type="ECO:0000256" key="6">
    <source>
        <dbReference type="ARBA" id="ARBA00022692"/>
    </source>
</evidence>
<evidence type="ECO:0000256" key="1">
    <source>
        <dbReference type="ARBA" id="ARBA00004651"/>
    </source>
</evidence>
<keyword evidence="4" id="KW-1003">Cell membrane</keyword>
<dbReference type="GO" id="GO:0015774">
    <property type="term" value="P:polysaccharide transport"/>
    <property type="evidence" value="ECO:0007669"/>
    <property type="project" value="UniProtKB-KW"/>
</dbReference>
<dbReference type="InterPro" id="IPR000412">
    <property type="entry name" value="ABC_2_transport"/>
</dbReference>
<comment type="caution">
    <text evidence="12">The sequence shown here is derived from an EMBL/GenBank/DDBJ whole genome shotgun (WGS) entry which is preliminary data.</text>
</comment>
<dbReference type="GO" id="GO:0015920">
    <property type="term" value="P:lipopolysaccharide transport"/>
    <property type="evidence" value="ECO:0007669"/>
    <property type="project" value="TreeGrafter"/>
</dbReference>
<comment type="subcellular location">
    <subcellularLocation>
        <location evidence="1">Cell membrane</location>
        <topology evidence="1">Multi-pass membrane protein</topology>
    </subcellularLocation>
</comment>
<sequence length="242" mass="26854">MIREAMSRFGHENLGFFWLMGEPLLLTVGVMVMWTAVGNTHGGAVDVIPFALSSYSLLTLWRHIVGRSVHAMRQNSSLIFHAHIRFLDILIARALLETIGVFAAFLIAYAPLALLGRVPVIHDPLALCGGWLLGAWFAFGFGLVLAGLTELSEAADRFVAPVMYITLPLTGAFYMVEWLPTTMHDIVLWSPLVHAFEMFRSGLFPPEYGMKWSAPYIAVCAFVLTAIGMPLVHYAQTHVEYS</sequence>
<dbReference type="PANTHER" id="PTHR30413:SF10">
    <property type="entry name" value="CAPSULE POLYSACCHARIDE EXPORT INNER-MEMBRANE PROTEIN CTRC"/>
    <property type="match status" value="1"/>
</dbReference>
<keyword evidence="8" id="KW-0625">Polysaccharide transport</keyword>
<evidence type="ECO:0000256" key="2">
    <source>
        <dbReference type="ARBA" id="ARBA00007783"/>
    </source>
</evidence>
<evidence type="ECO:0000256" key="9">
    <source>
        <dbReference type="ARBA" id="ARBA00023136"/>
    </source>
</evidence>
<feature type="transmembrane region" description="Helical" evidence="10">
    <location>
        <begin position="47"/>
        <end position="65"/>
    </location>
</feature>
<dbReference type="Proteomes" id="UP000439113">
    <property type="component" value="Unassembled WGS sequence"/>
</dbReference>
<evidence type="ECO:0000313" key="12">
    <source>
        <dbReference type="EMBL" id="MTV29515.1"/>
    </source>
</evidence>
<evidence type="ECO:0000256" key="5">
    <source>
        <dbReference type="ARBA" id="ARBA00022597"/>
    </source>
</evidence>
<feature type="transmembrane region" description="Helical" evidence="10">
    <location>
        <begin position="214"/>
        <end position="235"/>
    </location>
</feature>
<evidence type="ECO:0000259" key="11">
    <source>
        <dbReference type="Pfam" id="PF01061"/>
    </source>
</evidence>
<evidence type="ECO:0000256" key="3">
    <source>
        <dbReference type="ARBA" id="ARBA00022448"/>
    </source>
</evidence>